<dbReference type="EMBL" id="JBHULB010000017">
    <property type="protein sequence ID" value="MFD2588066.1"/>
    <property type="molecule type" value="Genomic_DNA"/>
</dbReference>
<gene>
    <name evidence="4" type="ORF">ACFSQJ_14060</name>
</gene>
<keyword evidence="3" id="KW-0472">Membrane</keyword>
<feature type="transmembrane region" description="Helical" evidence="3">
    <location>
        <begin position="155"/>
        <end position="176"/>
    </location>
</feature>
<evidence type="ECO:0000256" key="3">
    <source>
        <dbReference type="SAM" id="Phobius"/>
    </source>
</evidence>
<keyword evidence="1" id="KW-0175">Coiled coil</keyword>
<evidence type="ECO:0008006" key="6">
    <source>
        <dbReference type="Google" id="ProtNLM"/>
    </source>
</evidence>
<feature type="compositionally biased region" description="Basic and acidic residues" evidence="2">
    <location>
        <begin position="951"/>
        <end position="980"/>
    </location>
</feature>
<evidence type="ECO:0000313" key="5">
    <source>
        <dbReference type="Proteomes" id="UP001597526"/>
    </source>
</evidence>
<keyword evidence="3" id="KW-1133">Transmembrane helix</keyword>
<organism evidence="4 5">
    <name type="scientific">Croceitalea marina</name>
    <dbReference type="NCBI Taxonomy" id="1775166"/>
    <lineage>
        <taxon>Bacteria</taxon>
        <taxon>Pseudomonadati</taxon>
        <taxon>Bacteroidota</taxon>
        <taxon>Flavobacteriia</taxon>
        <taxon>Flavobacteriales</taxon>
        <taxon>Flavobacteriaceae</taxon>
        <taxon>Croceitalea</taxon>
    </lineage>
</organism>
<protein>
    <recommendedName>
        <fullName evidence="6">DUF4175 domain-containing protein</fullName>
    </recommendedName>
</protein>
<reference evidence="5" key="1">
    <citation type="journal article" date="2019" name="Int. J. Syst. Evol. Microbiol.">
        <title>The Global Catalogue of Microorganisms (GCM) 10K type strain sequencing project: providing services to taxonomists for standard genome sequencing and annotation.</title>
        <authorList>
            <consortium name="The Broad Institute Genomics Platform"/>
            <consortium name="The Broad Institute Genome Sequencing Center for Infectious Disease"/>
            <person name="Wu L."/>
            <person name="Ma J."/>
        </authorList>
    </citation>
    <scope>NUCLEOTIDE SEQUENCE [LARGE SCALE GENOMIC DNA]</scope>
    <source>
        <strain evidence="5">KCTC 52368</strain>
    </source>
</reference>
<evidence type="ECO:0000256" key="1">
    <source>
        <dbReference type="SAM" id="Coils"/>
    </source>
</evidence>
<proteinExistence type="predicted"/>
<keyword evidence="5" id="KW-1185">Reference proteome</keyword>
<feature type="region of interest" description="Disordered" evidence="2">
    <location>
        <begin position="731"/>
        <end position="780"/>
    </location>
</feature>
<dbReference type="RefSeq" id="WP_377767605.1">
    <property type="nucleotide sequence ID" value="NZ_JBHULB010000017.1"/>
</dbReference>
<feature type="coiled-coil region" evidence="1">
    <location>
        <begin position="1025"/>
        <end position="1091"/>
    </location>
</feature>
<sequence>MDSFNSILEKLNAFTKKYYTKLLVKGLLLFITLGLLFFLIITAVEYFLWLGSTLRLVLLLVFVGIELVLLYRFILTPLFYLFKVKKGISKREASLLIGKHFPDVADKLVNLLDLAESNQASDLLVAAIEQRSQEMRPIPFVKAVDFNENFKYAKYVLIPVLLFGLIWFSGNIAAFFGSYKRVVNYDVAYEPPAPFSFQLLNENLNVLEDEALTLNLITEGKVKPENVAVVIDGKELFMQEVDGQFQFTFQAPISSTDFYFSANGFDSKVYNVIVGKVPAIQNFEMNLAYPGYLGKRNEVLKGTGNATIPEGTKVTWSIIGAHTDALDLITTDTIRGFLKDYSRFTLSKSIYSDLDYELVTSNANVKAYETLGYQLEVVKDAYPSVKVEQTLDSLNPNLSYYAGLAADDIGLKSISLVYYPKNKPQLGKKVVLLQTKSNVEQFYYTFPSGINLQEGEDYDLYFEVVDNDGLRNGKSTKSQVFSTTVLNDNQLKNKELESQKSILQNLDKSLENFKEQKEELQKINDRQKENSNLNFNEQNQIKDYLQKQEGQESMMQKFSKELKDNLNKSENNDELNELLRERLERQELEAEKNKKLLEELNKVADKINKEDLKKRLEELSKKQSNSERNLEQLLELTKRYYVTEKASQLAKELDKLAERQRLLSELKLGEEFSNEQQERLNGKFEEISKELCELQKDNQALKKPLDIDISEQKQEAVKKDQQDALEEINKHQGIEESSQSEEKRNAENNASKKQKSAAQKMKEMSKSLEQSSSSSGGGSSIAEDAEMLRQILDNLITFSFKQEKLFDNIQEARGNISEFSSTVRQQKELRGLFEHVDDSLFALSLRRAELSEVVNEQITEVYYNIDKSLESIAENQMYQGASYQQYVLTASNTLADFLAKLLDNMQKSMQSGSGQGKGDDSQLPDIIKGQQSLQEKMGQQGQSGKQGKQGGEGKGEKGKDGESGKEGNEGKEGSSGKEGDGGNNGENGKDGEGKNGKKGDGKGNSEGQGGNGQSEEQLREIFEIYKEQQVLRNKLEQQLKNILQRDKQDLAKKLVQQMEDFENDLLENGITQRTVNKMNRIQQQLLKLENAALKQGEKKERESKTNVNQFENPILTKPALLNNKSNTIEILNRQALPLRQNYKQKVKNYFKDEG</sequence>
<feature type="coiled-coil region" evidence="1">
    <location>
        <begin position="569"/>
        <end position="636"/>
    </location>
</feature>
<name>A0ABW5MZ35_9FLAO</name>
<keyword evidence="3" id="KW-0812">Transmembrane</keyword>
<feature type="compositionally biased region" description="Low complexity" evidence="2">
    <location>
        <begin position="747"/>
        <end position="759"/>
    </location>
</feature>
<accession>A0ABW5MZ35</accession>
<dbReference type="Proteomes" id="UP001597526">
    <property type="component" value="Unassembled WGS sequence"/>
</dbReference>
<comment type="caution">
    <text evidence="4">The sequence shown here is derived from an EMBL/GenBank/DDBJ whole genome shotgun (WGS) entry which is preliminary data.</text>
</comment>
<feature type="coiled-coil region" evidence="1">
    <location>
        <begin position="486"/>
        <end position="530"/>
    </location>
</feature>
<feature type="compositionally biased region" description="Basic and acidic residues" evidence="2">
    <location>
        <begin position="987"/>
        <end position="1003"/>
    </location>
</feature>
<feature type="region of interest" description="Disordered" evidence="2">
    <location>
        <begin position="932"/>
        <end position="1014"/>
    </location>
</feature>
<feature type="transmembrane region" description="Helical" evidence="3">
    <location>
        <begin position="26"/>
        <end position="50"/>
    </location>
</feature>
<feature type="compositionally biased region" description="Basic and acidic residues" evidence="2">
    <location>
        <begin position="731"/>
        <end position="746"/>
    </location>
</feature>
<evidence type="ECO:0000256" key="2">
    <source>
        <dbReference type="SAM" id="MobiDB-lite"/>
    </source>
</evidence>
<evidence type="ECO:0000313" key="4">
    <source>
        <dbReference type="EMBL" id="MFD2588066.1"/>
    </source>
</evidence>
<feature type="transmembrane region" description="Helical" evidence="3">
    <location>
        <begin position="56"/>
        <end position="82"/>
    </location>
</feature>